<dbReference type="InterPro" id="IPR013096">
    <property type="entry name" value="Cupin_2"/>
</dbReference>
<dbReference type="InterPro" id="IPR014710">
    <property type="entry name" value="RmlC-like_jellyroll"/>
</dbReference>
<dbReference type="CDD" id="cd06981">
    <property type="entry name" value="cupin_reut_a1446"/>
    <property type="match status" value="1"/>
</dbReference>
<name>A0ABM8FKG9_9BACT</name>
<protein>
    <recommendedName>
        <fullName evidence="1">Cupin type-2 domain-containing protein</fullName>
    </recommendedName>
</protein>
<evidence type="ECO:0000313" key="2">
    <source>
        <dbReference type="EMBL" id="BDY12792.1"/>
    </source>
</evidence>
<proteinExistence type="predicted"/>
<dbReference type="Pfam" id="PF07883">
    <property type="entry name" value="Cupin_2"/>
    <property type="match status" value="1"/>
</dbReference>
<dbReference type="RefSeq" id="WP_286337969.1">
    <property type="nucleotide sequence ID" value="NZ_AP027370.1"/>
</dbReference>
<dbReference type="EMBL" id="AP027370">
    <property type="protein sequence ID" value="BDY12792.1"/>
    <property type="molecule type" value="Genomic_DNA"/>
</dbReference>
<organism evidence="2 3">
    <name type="scientific">Hydrogenimonas cancrithermarum</name>
    <dbReference type="NCBI Taxonomy" id="2993563"/>
    <lineage>
        <taxon>Bacteria</taxon>
        <taxon>Pseudomonadati</taxon>
        <taxon>Campylobacterota</taxon>
        <taxon>Epsilonproteobacteria</taxon>
        <taxon>Campylobacterales</taxon>
        <taxon>Hydrogenimonadaceae</taxon>
        <taxon>Hydrogenimonas</taxon>
    </lineage>
</organism>
<reference evidence="2 3" key="1">
    <citation type="submission" date="2023-03" db="EMBL/GenBank/DDBJ databases">
        <title>Description of Hydrogenimonas sp. ISO32.</title>
        <authorList>
            <person name="Mino S."/>
            <person name="Fukazawa S."/>
            <person name="Sawabe T."/>
        </authorList>
    </citation>
    <scope>NUCLEOTIDE SEQUENCE [LARGE SCALE GENOMIC DNA]</scope>
    <source>
        <strain evidence="2 3">ISO32</strain>
    </source>
</reference>
<dbReference type="InterPro" id="IPR011051">
    <property type="entry name" value="RmlC_Cupin_sf"/>
</dbReference>
<feature type="domain" description="Cupin type-2" evidence="1">
    <location>
        <begin position="40"/>
        <end position="95"/>
    </location>
</feature>
<dbReference type="SUPFAM" id="SSF51182">
    <property type="entry name" value="RmlC-like cupins"/>
    <property type="match status" value="1"/>
</dbReference>
<accession>A0ABM8FKG9</accession>
<evidence type="ECO:0000259" key="1">
    <source>
        <dbReference type="Pfam" id="PF07883"/>
    </source>
</evidence>
<sequence>MKNLLSIPIPKVGEFFETLLCNAHVTIETIVSSDTPEPKLYKQPHDEAVLLIEGEAALEINGKTILLKAGDFLHIPAHTPHKVSKTKNGTRWLAIHSKEPLC</sequence>
<evidence type="ECO:0000313" key="3">
    <source>
        <dbReference type="Proteomes" id="UP001321445"/>
    </source>
</evidence>
<dbReference type="Gene3D" id="2.60.120.10">
    <property type="entry name" value="Jelly Rolls"/>
    <property type="match status" value="1"/>
</dbReference>
<gene>
    <name evidence="2" type="ORF">HCR_11040</name>
</gene>
<keyword evidence="3" id="KW-1185">Reference proteome</keyword>
<dbReference type="Proteomes" id="UP001321445">
    <property type="component" value="Chromosome"/>
</dbReference>